<dbReference type="SUPFAM" id="SSF53167">
    <property type="entry name" value="Purine and uridine phosphorylases"/>
    <property type="match status" value="1"/>
</dbReference>
<keyword evidence="3" id="KW-1185">Reference proteome</keyword>
<reference evidence="2 3" key="1">
    <citation type="submission" date="2024-05" db="EMBL/GenBank/DDBJ databases">
        <authorList>
            <person name="Park S."/>
        </authorList>
    </citation>
    <scope>NUCLEOTIDE SEQUENCE [LARGE SCALE GENOMIC DNA]</scope>
    <source>
        <strain evidence="2 3">DGU5</strain>
    </source>
</reference>
<evidence type="ECO:0000313" key="3">
    <source>
        <dbReference type="Proteomes" id="UP001484535"/>
    </source>
</evidence>
<feature type="domain" description="Nucleoside phosphorylase" evidence="1">
    <location>
        <begin position="38"/>
        <end position="107"/>
    </location>
</feature>
<name>A0ABV0D297_9SPHN</name>
<comment type="caution">
    <text evidence="2">The sequence shown here is derived from an EMBL/GenBank/DDBJ whole genome shotgun (WGS) entry which is preliminary data.</text>
</comment>
<proteinExistence type="predicted"/>
<protein>
    <recommendedName>
        <fullName evidence="1">Nucleoside phosphorylase domain-containing protein</fullName>
    </recommendedName>
</protein>
<dbReference type="Pfam" id="PF01048">
    <property type="entry name" value="PNP_UDP_1"/>
    <property type="match status" value="1"/>
</dbReference>
<dbReference type="InterPro" id="IPR035994">
    <property type="entry name" value="Nucleoside_phosphorylase_sf"/>
</dbReference>
<evidence type="ECO:0000259" key="1">
    <source>
        <dbReference type="Pfam" id="PF01048"/>
    </source>
</evidence>
<dbReference type="EMBL" id="JBDLBR010000005">
    <property type="protein sequence ID" value="MEN7538471.1"/>
    <property type="molecule type" value="Genomic_DNA"/>
</dbReference>
<dbReference type="Proteomes" id="UP001484535">
    <property type="component" value="Unassembled WGS sequence"/>
</dbReference>
<evidence type="ECO:0000313" key="2">
    <source>
        <dbReference type="EMBL" id="MEN7538471.1"/>
    </source>
</evidence>
<dbReference type="PANTHER" id="PTHR43691:SF6">
    <property type="entry name" value="AMP NUCLEOSIDASE"/>
    <property type="match status" value="1"/>
</dbReference>
<organism evidence="2 3">
    <name type="scientific">Aurantiacibacter flavus</name>
    <dbReference type="NCBI Taxonomy" id="3145232"/>
    <lineage>
        <taxon>Bacteria</taxon>
        <taxon>Pseudomonadati</taxon>
        <taxon>Pseudomonadota</taxon>
        <taxon>Alphaproteobacteria</taxon>
        <taxon>Sphingomonadales</taxon>
        <taxon>Erythrobacteraceae</taxon>
        <taxon>Aurantiacibacter</taxon>
    </lineage>
</organism>
<dbReference type="Gene3D" id="3.40.50.1580">
    <property type="entry name" value="Nucleoside phosphorylase domain"/>
    <property type="match status" value="1"/>
</dbReference>
<gene>
    <name evidence="2" type="ORF">ABDJ38_14910</name>
</gene>
<sequence>MAICATIMCSTGCSTGAATRGGQQALHRATAIVAGKDDAGVRDRLRTGTIVTTDDRNWELRHDEYALRFNQSRAVAINMESVTIATQGQRFRLPRGMLLCVSDQPLHGEIKRPGQANRFYEQPIREHIAIGIETVGQLNPARRGRHWQGS</sequence>
<accession>A0ABV0D297</accession>
<dbReference type="PANTHER" id="PTHR43691">
    <property type="entry name" value="URIDINE PHOSPHORYLASE"/>
    <property type="match status" value="1"/>
</dbReference>
<dbReference type="InterPro" id="IPR000845">
    <property type="entry name" value="Nucleoside_phosphorylase_d"/>
</dbReference>